<feature type="compositionally biased region" description="Low complexity" evidence="1">
    <location>
        <begin position="159"/>
        <end position="171"/>
    </location>
</feature>
<organism evidence="2 3">
    <name type="scientific">Knufia obscura</name>
    <dbReference type="NCBI Taxonomy" id="1635080"/>
    <lineage>
        <taxon>Eukaryota</taxon>
        <taxon>Fungi</taxon>
        <taxon>Dikarya</taxon>
        <taxon>Ascomycota</taxon>
        <taxon>Pezizomycotina</taxon>
        <taxon>Eurotiomycetes</taxon>
        <taxon>Chaetothyriomycetidae</taxon>
        <taxon>Chaetothyriales</taxon>
        <taxon>Trichomeriaceae</taxon>
        <taxon>Knufia</taxon>
    </lineage>
</organism>
<feature type="region of interest" description="Disordered" evidence="1">
    <location>
        <begin position="320"/>
        <end position="366"/>
    </location>
</feature>
<accession>A0ABR0S3D5</accession>
<evidence type="ECO:0000256" key="1">
    <source>
        <dbReference type="SAM" id="MobiDB-lite"/>
    </source>
</evidence>
<feature type="region of interest" description="Disordered" evidence="1">
    <location>
        <begin position="422"/>
        <end position="454"/>
    </location>
</feature>
<dbReference type="GeneID" id="89994964"/>
<evidence type="ECO:0000313" key="2">
    <source>
        <dbReference type="EMBL" id="KAK5947365.1"/>
    </source>
</evidence>
<proteinExistence type="predicted"/>
<dbReference type="RefSeq" id="XP_064735455.1">
    <property type="nucleotide sequence ID" value="XM_064869958.1"/>
</dbReference>
<keyword evidence="3" id="KW-1185">Reference proteome</keyword>
<dbReference type="EMBL" id="JAVHJV010000001">
    <property type="protein sequence ID" value="KAK5947365.1"/>
    <property type="molecule type" value="Genomic_DNA"/>
</dbReference>
<reference evidence="2 3" key="1">
    <citation type="journal article" date="2023" name="Res Sq">
        <title>Genomic and morphological characterization of Knufia obscura isolated from the Mars 2020 spacecraft assembly facility.</title>
        <authorList>
            <person name="Chander A.M."/>
            <person name="Teixeira M.M."/>
            <person name="Singh N.K."/>
            <person name="Williams M.P."/>
            <person name="Parker C.W."/>
            <person name="Leo P."/>
            <person name="Stajich J.E."/>
            <person name="Torok T."/>
            <person name="Tighe S."/>
            <person name="Mason C.E."/>
            <person name="Venkateswaran K."/>
        </authorList>
    </citation>
    <scope>NUCLEOTIDE SEQUENCE [LARGE SCALE GENOMIC DNA]</scope>
    <source>
        <strain evidence="2 3">CCFEE 5817</strain>
    </source>
</reference>
<sequence>MRSSSGGKTQPVLNTPAGNAQPRPIVHELCKHAMVFILCHAHPIIQLCTQWGLLIAAQAVSIPEKCTRLGTEKYDKTQPVGDKGCADAGQIAEFVAEYKSLESPPETPSRTPLLERNVNLATTPRAERNVIQYNRDSIDEDPFDIRADDENNDEEDDSTSLSSYTPSSAGTFANVSRKLTKAEVRAQKKAQKSAKSQAKALKNQNRNLASVTSADVERVAQVLHGDEADAIHDDSAHPLATDRTIEDVINRNLNFVKNIQVHKQYLFKSVAAGRKENKERKRAKKREGRGEAMEEAIEIDEVVSATMIKLGVSPAVVAASSGSGTNGMGTPLRLNASSNTTTPGRKRASSTLMSTPSPSSFSSSSKSTIAVAIKLRAAIKTDLEKHENEVHARYVRAGGFWRYVGKTVFERMTEIAAELDVGSGERWEKKRAREGRTRSGSGADEVNDGEEGQE</sequence>
<dbReference type="Proteomes" id="UP001334248">
    <property type="component" value="Unassembled WGS sequence"/>
</dbReference>
<evidence type="ECO:0000313" key="3">
    <source>
        <dbReference type="Proteomes" id="UP001334248"/>
    </source>
</evidence>
<feature type="compositionally biased region" description="Acidic residues" evidence="1">
    <location>
        <begin position="445"/>
        <end position="454"/>
    </location>
</feature>
<name>A0ABR0S3D5_9EURO</name>
<gene>
    <name evidence="2" type="ORF">PMZ80_001515</name>
</gene>
<feature type="region of interest" description="Disordered" evidence="1">
    <location>
        <begin position="132"/>
        <end position="172"/>
    </location>
</feature>
<feature type="compositionally biased region" description="Low complexity" evidence="1">
    <location>
        <begin position="349"/>
        <end position="366"/>
    </location>
</feature>
<protein>
    <submittedName>
        <fullName evidence="2">Uncharacterized protein</fullName>
    </submittedName>
</protein>
<comment type="caution">
    <text evidence="2">The sequence shown here is derived from an EMBL/GenBank/DDBJ whole genome shotgun (WGS) entry which is preliminary data.</text>
</comment>